<dbReference type="Pfam" id="PF05158">
    <property type="entry name" value="RNA_pol_Rpc34"/>
    <property type="match status" value="2"/>
</dbReference>
<organism evidence="12 13">
    <name type="scientific">Vitis vinifera</name>
    <name type="common">Grape</name>
    <dbReference type="NCBI Taxonomy" id="29760"/>
    <lineage>
        <taxon>Eukaryota</taxon>
        <taxon>Viridiplantae</taxon>
        <taxon>Streptophyta</taxon>
        <taxon>Embryophyta</taxon>
        <taxon>Tracheophyta</taxon>
        <taxon>Spermatophyta</taxon>
        <taxon>Magnoliopsida</taxon>
        <taxon>eudicotyledons</taxon>
        <taxon>Gunneridae</taxon>
        <taxon>Pentapetalae</taxon>
        <taxon>rosids</taxon>
        <taxon>Vitales</taxon>
        <taxon>Vitaceae</taxon>
        <taxon>Viteae</taxon>
        <taxon>Vitis</taxon>
    </lineage>
</organism>
<evidence type="ECO:0000256" key="11">
    <source>
        <dbReference type="SAM" id="Phobius"/>
    </source>
</evidence>
<evidence type="ECO:0000313" key="12">
    <source>
        <dbReference type="EMBL" id="WJZ82476.1"/>
    </source>
</evidence>
<feature type="compositionally biased region" description="Polar residues" evidence="10">
    <location>
        <begin position="1"/>
        <end position="21"/>
    </location>
</feature>
<reference evidence="12 13" key="1">
    <citation type="journal article" date="2023" name="Hortic Res">
        <title>The complete reference genome for grapevine (Vitis vinifera L.) genetics and breeding.</title>
        <authorList>
            <person name="Shi X."/>
            <person name="Cao S."/>
            <person name="Wang X."/>
            <person name="Huang S."/>
            <person name="Wang Y."/>
            <person name="Liu Z."/>
            <person name="Liu W."/>
            <person name="Leng X."/>
            <person name="Peng Y."/>
            <person name="Wang N."/>
            <person name="Wang Y."/>
            <person name="Ma Z."/>
            <person name="Xu X."/>
            <person name="Zhang F."/>
            <person name="Xue H."/>
            <person name="Zhong H."/>
            <person name="Wang Y."/>
            <person name="Zhang K."/>
            <person name="Velt A."/>
            <person name="Avia K."/>
            <person name="Holtgrawe D."/>
            <person name="Grimplet J."/>
            <person name="Matus J.T."/>
            <person name="Ware D."/>
            <person name="Wu X."/>
            <person name="Wang H."/>
            <person name="Liu C."/>
            <person name="Fang Y."/>
            <person name="Rustenholz C."/>
            <person name="Cheng Z."/>
            <person name="Xiao H."/>
            <person name="Zhou Y."/>
        </authorList>
    </citation>
    <scope>NUCLEOTIDE SEQUENCE [LARGE SCALE GENOMIC DNA]</scope>
    <source>
        <strain evidence="13">cv. Pinot noir / PN40024</strain>
        <tissue evidence="12">Leaf</tissue>
    </source>
</reference>
<dbReference type="InterPro" id="IPR002208">
    <property type="entry name" value="SecY/SEC61-alpha"/>
</dbReference>
<evidence type="ECO:0000256" key="3">
    <source>
        <dbReference type="ARBA" id="ARBA00022448"/>
    </source>
</evidence>
<dbReference type="Pfam" id="PF00344">
    <property type="entry name" value="SecY"/>
    <property type="match status" value="1"/>
</dbReference>
<sequence length="759" mass="83378">MTSSVSSPTLQSPPSFSSQSIHPPYSLHPHRNPPLFLSEGMSRSQGSSLKRKRPDTNTASQPLLDAERVLYDLIRSKEDMGIWTRDMKRETNLPDNVVTKSLKALQVKKLIKEVVNIQSKGRKHYMAVEFEPSKELTGGAWYVEGNLDTEYIKILKETCVRVLSKLKVATAEGISESINKTGLCATECSTQQIAEILRALVLDNEIMEVRSSGSGEFSSIPIGAVCYRCTNKGGLGGGGPTIGAMASIPCGVCPRITQCTPDGIISPKTCAYYTKCANIYKTGEKSREETLVFEISLWRTDFLTVGSPRFSPARLDLYNLSSTRWEEDLGCFILSGHFSRSCQKFRMLTGKSHLERSRGTVMELGITPIVTSGLVMQLLAGSKIIEVDNNVREDRALLNGAQKLLGILIAVGEAVAYVLSGMYGSVSQLGVGNAILIIVQLCFAGIIVICLDELLQKGYGLGSGISLFIATNICENIIWKAFSPTTINSGRGAEFEGAVIALFHLLITRTDKVRALREAFYRQNLPNVTNLLATVLIFLIVIYFQGFRVVLPVRSKNARGQQGSYPIKLFYTSNMPIILQSALVTNLYFISQLLYRRYSGNFLVNLLGKWKESEYSGGQYIPVGGLAYYITAPSSLADMAANPFHALFYLIFMLAACALFSKTWIEVSGSSARDVAKQLKEQQMVMPGHREANLQKELNRYIPTAAAFGGMCIGALTVLADFMGAIGSGTGILLAVTIIYQYFETFEKERASELGFFGF</sequence>
<evidence type="ECO:0000256" key="7">
    <source>
        <dbReference type="ARBA" id="ARBA00023010"/>
    </source>
</evidence>
<feature type="region of interest" description="Disordered" evidence="10">
    <location>
        <begin position="1"/>
        <end position="61"/>
    </location>
</feature>
<feature type="transmembrane region" description="Helical" evidence="11">
    <location>
        <begin position="429"/>
        <end position="451"/>
    </location>
</feature>
<dbReference type="PROSITE" id="PS00755">
    <property type="entry name" value="SECY_1"/>
    <property type="match status" value="1"/>
</dbReference>
<dbReference type="InterPro" id="IPR030659">
    <property type="entry name" value="SecY_CS"/>
</dbReference>
<feature type="transmembrane region" description="Helical" evidence="11">
    <location>
        <begin position="577"/>
        <end position="595"/>
    </location>
</feature>
<keyword evidence="3" id="KW-0813">Transport</keyword>
<evidence type="ECO:0000313" key="13">
    <source>
        <dbReference type="Proteomes" id="UP001227230"/>
    </source>
</evidence>
<feature type="transmembrane region" description="Helical" evidence="11">
    <location>
        <begin position="646"/>
        <end position="665"/>
    </location>
</feature>
<evidence type="ECO:0000256" key="10">
    <source>
        <dbReference type="SAM" id="MobiDB-lite"/>
    </source>
</evidence>
<protein>
    <recommendedName>
        <fullName evidence="14">Protein transport protein Sec61 subunit alpha</fullName>
    </recommendedName>
</protein>
<keyword evidence="8 11" id="KW-0472">Membrane</keyword>
<dbReference type="InterPro" id="IPR023201">
    <property type="entry name" value="SecY_dom_sf"/>
</dbReference>
<dbReference type="InterPro" id="IPR007832">
    <property type="entry name" value="RNA_pol_Rpc34"/>
</dbReference>
<keyword evidence="5" id="KW-0653">Protein transport</keyword>
<evidence type="ECO:0000256" key="1">
    <source>
        <dbReference type="ARBA" id="ARBA00004454"/>
    </source>
</evidence>
<dbReference type="NCBIfam" id="TIGR00967">
    <property type="entry name" value="3a0501s007"/>
    <property type="match status" value="1"/>
</dbReference>
<dbReference type="PANTHER" id="PTHR10906">
    <property type="entry name" value="SECY/SEC61-ALPHA FAMILY MEMBER"/>
    <property type="match status" value="1"/>
</dbReference>
<dbReference type="SUPFAM" id="SSF46785">
    <property type="entry name" value="Winged helix' DNA-binding domain"/>
    <property type="match status" value="1"/>
</dbReference>
<dbReference type="Gene3D" id="1.10.10.10">
    <property type="entry name" value="Winged helix-like DNA-binding domain superfamily/Winged helix DNA-binding domain"/>
    <property type="match status" value="1"/>
</dbReference>
<dbReference type="NCBIfam" id="NF006341">
    <property type="entry name" value="PRK08568.1-5"/>
    <property type="match status" value="1"/>
</dbReference>
<dbReference type="SUPFAM" id="SSF103491">
    <property type="entry name" value="Preprotein translocase SecY subunit"/>
    <property type="match status" value="1"/>
</dbReference>
<keyword evidence="4 11" id="KW-0812">Transmembrane</keyword>
<evidence type="ECO:0000256" key="9">
    <source>
        <dbReference type="RuleBase" id="RU004349"/>
    </source>
</evidence>
<feature type="transmembrane region" description="Helical" evidence="11">
    <location>
        <begin position="725"/>
        <end position="743"/>
    </location>
</feature>
<dbReference type="Proteomes" id="UP001227230">
    <property type="component" value="Chromosome 2"/>
</dbReference>
<comment type="similarity">
    <text evidence="2 9">Belongs to the SecY/SEC61-alpha family.</text>
</comment>
<keyword evidence="13" id="KW-1185">Reference proteome</keyword>
<dbReference type="Gene3D" id="1.10.3370.10">
    <property type="entry name" value="SecY subunit domain"/>
    <property type="match status" value="1"/>
</dbReference>
<dbReference type="InterPro" id="IPR036390">
    <property type="entry name" value="WH_DNA-bd_sf"/>
</dbReference>
<evidence type="ECO:0000256" key="8">
    <source>
        <dbReference type="ARBA" id="ARBA00023136"/>
    </source>
</evidence>
<feature type="transmembrane region" description="Helical" evidence="11">
    <location>
        <begin position="531"/>
        <end position="551"/>
    </location>
</feature>
<proteinExistence type="inferred from homology"/>
<dbReference type="PRINTS" id="PR00303">
    <property type="entry name" value="SECYTRNLCASE"/>
</dbReference>
<evidence type="ECO:0000256" key="5">
    <source>
        <dbReference type="ARBA" id="ARBA00022927"/>
    </source>
</evidence>
<keyword evidence="7" id="KW-0811">Translocation</keyword>
<accession>A0ABY9BHY9</accession>
<dbReference type="InterPro" id="IPR036388">
    <property type="entry name" value="WH-like_DNA-bd_sf"/>
</dbReference>
<evidence type="ECO:0000256" key="6">
    <source>
        <dbReference type="ARBA" id="ARBA00022989"/>
    </source>
</evidence>
<feature type="transmembrane region" description="Helical" evidence="11">
    <location>
        <begin position="404"/>
        <end position="423"/>
    </location>
</feature>
<dbReference type="EMBL" id="CP126649">
    <property type="protein sequence ID" value="WJZ82476.1"/>
    <property type="molecule type" value="Genomic_DNA"/>
</dbReference>
<evidence type="ECO:0008006" key="14">
    <source>
        <dbReference type="Google" id="ProtNLM"/>
    </source>
</evidence>
<gene>
    <name evidence="12" type="ORF">VitviT2T_002234</name>
</gene>
<evidence type="ECO:0000256" key="2">
    <source>
        <dbReference type="ARBA" id="ARBA00005751"/>
    </source>
</evidence>
<keyword evidence="6 11" id="KW-1133">Transmembrane helix</keyword>
<name>A0ABY9BHY9_VITVI</name>
<evidence type="ECO:0000256" key="4">
    <source>
        <dbReference type="ARBA" id="ARBA00022692"/>
    </source>
</evidence>
<comment type="subcellular location">
    <subcellularLocation>
        <location evidence="1">Plastid</location>
        <location evidence="1">Chloroplast thylakoid membrane</location>
        <topology evidence="1">Multi-pass membrane protein</topology>
    </subcellularLocation>
</comment>